<organism evidence="1 2">
    <name type="scientific">Armadillidium nasatum</name>
    <dbReference type="NCBI Taxonomy" id="96803"/>
    <lineage>
        <taxon>Eukaryota</taxon>
        <taxon>Metazoa</taxon>
        <taxon>Ecdysozoa</taxon>
        <taxon>Arthropoda</taxon>
        <taxon>Crustacea</taxon>
        <taxon>Multicrustacea</taxon>
        <taxon>Malacostraca</taxon>
        <taxon>Eumalacostraca</taxon>
        <taxon>Peracarida</taxon>
        <taxon>Isopoda</taxon>
        <taxon>Oniscidea</taxon>
        <taxon>Crinocheta</taxon>
        <taxon>Armadillidiidae</taxon>
        <taxon>Armadillidium</taxon>
    </lineage>
</organism>
<reference evidence="1 2" key="1">
    <citation type="journal article" date="2019" name="PLoS Biol.">
        <title>Sex chromosomes control vertical transmission of feminizing Wolbachia symbionts in an isopod.</title>
        <authorList>
            <person name="Becking T."/>
            <person name="Chebbi M.A."/>
            <person name="Giraud I."/>
            <person name="Moumen B."/>
            <person name="Laverre T."/>
            <person name="Caubet Y."/>
            <person name="Peccoud J."/>
            <person name="Gilbert C."/>
            <person name="Cordaux R."/>
        </authorList>
    </citation>
    <scope>NUCLEOTIDE SEQUENCE [LARGE SCALE GENOMIC DNA]</scope>
    <source>
        <strain evidence="1">ANa2</strain>
        <tissue evidence="1">Whole body excluding digestive tract and cuticle</tissue>
    </source>
</reference>
<proteinExistence type="predicted"/>
<dbReference type="GO" id="GO:0005096">
    <property type="term" value="F:GTPase activator activity"/>
    <property type="evidence" value="ECO:0007669"/>
    <property type="project" value="InterPro"/>
</dbReference>
<gene>
    <name evidence="1" type="primary">Ralgapb_0</name>
    <name evidence="1" type="ORF">Anas_02291</name>
</gene>
<dbReference type="SUPFAM" id="SSF111347">
    <property type="entry name" value="Rap/Ran-GAP"/>
    <property type="match status" value="1"/>
</dbReference>
<dbReference type="InterPro" id="IPR035974">
    <property type="entry name" value="Rap/Ran-GAP_sf"/>
</dbReference>
<dbReference type="PANTHER" id="PTHR21344">
    <property type="entry name" value="RAL GTPASE-ACTIVATING PROTEIN SUBUNIT BETA"/>
    <property type="match status" value="1"/>
</dbReference>
<evidence type="ECO:0000313" key="1">
    <source>
        <dbReference type="EMBL" id="KAB7493803.1"/>
    </source>
</evidence>
<name>A0A5N5SHX8_9CRUS</name>
<dbReference type="Proteomes" id="UP000326759">
    <property type="component" value="Unassembled WGS sequence"/>
</dbReference>
<dbReference type="InterPro" id="IPR039930">
    <property type="entry name" value="RALGAPB"/>
</dbReference>
<accession>A0A5N5SHX8</accession>
<dbReference type="OrthoDB" id="10009983at2759"/>
<dbReference type="PANTHER" id="PTHR21344:SF1">
    <property type="entry name" value="RAL GTPASE-ACTIVATING PROTEIN SUBUNIT BETA"/>
    <property type="match status" value="1"/>
</dbReference>
<sequence>MIKYNEVEKMETTLKIKAYNLLNLAGPLVDGQVISRRVLGALVRQTALNMCKRRRLESDSYQPPHVRRKFKIQEMVQKYKCEMNESEFYTHLFSTPLS</sequence>
<keyword evidence="2" id="KW-1185">Reference proteome</keyword>
<dbReference type="EMBL" id="SEYY01024902">
    <property type="protein sequence ID" value="KAB7493803.1"/>
    <property type="molecule type" value="Genomic_DNA"/>
</dbReference>
<dbReference type="GO" id="GO:0051056">
    <property type="term" value="P:regulation of small GTPase mediated signal transduction"/>
    <property type="evidence" value="ECO:0007669"/>
    <property type="project" value="InterPro"/>
</dbReference>
<protein>
    <submittedName>
        <fullName evidence="1">Ral GTPase-activating protein subunit beta</fullName>
    </submittedName>
</protein>
<comment type="caution">
    <text evidence="1">The sequence shown here is derived from an EMBL/GenBank/DDBJ whole genome shotgun (WGS) entry which is preliminary data.</text>
</comment>
<evidence type="ECO:0000313" key="2">
    <source>
        <dbReference type="Proteomes" id="UP000326759"/>
    </source>
</evidence>
<dbReference type="AlphaFoldDB" id="A0A5N5SHX8"/>